<dbReference type="InterPro" id="IPR011263">
    <property type="entry name" value="DNA-dir_RNA_pol_RpoA/D/Rpb3"/>
</dbReference>
<dbReference type="InterPro" id="IPR036643">
    <property type="entry name" value="RNApol_insert_sf"/>
</dbReference>
<keyword evidence="1" id="KW-0240">DNA-directed RNA polymerase</keyword>
<name>A6YGD4_PLETE</name>
<evidence type="ECO:0000256" key="2">
    <source>
        <dbReference type="ARBA" id="ARBA00023163"/>
    </source>
</evidence>
<organism evidence="5">
    <name type="scientific">Pleurastrum terricola</name>
    <name type="common">Filamentous green alga</name>
    <name type="synonym">Leptosira terrestris</name>
    <dbReference type="NCBI Taxonomy" id="34116"/>
    <lineage>
        <taxon>Eukaryota</taxon>
        <taxon>Viridiplantae</taxon>
        <taxon>Chlorophyta</taxon>
        <taxon>core chlorophytes</taxon>
        <taxon>Chlorophyceae</taxon>
        <taxon>CS clade</taxon>
        <taxon>Chlamydomonadales</taxon>
        <taxon>Pleurastraceae</taxon>
        <taxon>Pleurastrum</taxon>
    </lineage>
</organism>
<dbReference type="Gene3D" id="3.30.1360.10">
    <property type="entry name" value="RNA polymerase, RBP11-like subunit"/>
    <property type="match status" value="2"/>
</dbReference>
<keyword evidence="5" id="KW-0934">Plastid</keyword>
<dbReference type="CDD" id="cd06928">
    <property type="entry name" value="RNAP_alpha_NTD"/>
    <property type="match status" value="1"/>
</dbReference>
<evidence type="ECO:0000256" key="3">
    <source>
        <dbReference type="ARBA" id="ARBA00031776"/>
    </source>
</evidence>
<dbReference type="InterPro" id="IPR036603">
    <property type="entry name" value="RBP11-like"/>
</dbReference>
<dbReference type="Gene3D" id="2.170.120.12">
    <property type="entry name" value="DNA-directed RNA polymerase, insert domain"/>
    <property type="match status" value="1"/>
</dbReference>
<accession>A6YGD4</accession>
<dbReference type="Pfam" id="PF01000">
    <property type="entry name" value="RNA_pol_A_bac"/>
    <property type="match status" value="1"/>
</dbReference>
<reference evidence="5" key="1">
    <citation type="journal article" date="2007" name="BMC Genomics">
        <title>The chloroplast genome sequence of the green alga Leptosira terrestris: multiple losses of the inverted repeat and extensive genome rearrangements within the Trebouxiophyceae.</title>
        <authorList>
            <person name="de Cambiaire J.C."/>
            <person name="Otis C."/>
            <person name="Turmel M."/>
            <person name="Lemieux C."/>
        </authorList>
    </citation>
    <scope>NUCLEOTIDE SEQUENCE [LARGE SCALE GENOMIC DNA]</scope>
</reference>
<feature type="domain" description="DNA-directed RNA polymerase RpoA/D/Rpb3-type" evidence="4">
    <location>
        <begin position="26"/>
        <end position="534"/>
    </location>
</feature>
<dbReference type="GO" id="GO:0006351">
    <property type="term" value="P:DNA-templated transcription"/>
    <property type="evidence" value="ECO:0007669"/>
    <property type="project" value="InterPro"/>
</dbReference>
<protein>
    <recommendedName>
        <fullName evidence="3">Plastid-encoded RNA polymerase subunit alpha</fullName>
    </recommendedName>
</protein>
<proteinExistence type="predicted"/>
<keyword evidence="5" id="KW-0150">Chloroplast</keyword>
<evidence type="ECO:0000313" key="5">
    <source>
        <dbReference type="EMBL" id="ABO69347.1"/>
    </source>
</evidence>
<evidence type="ECO:0000259" key="4">
    <source>
        <dbReference type="SMART" id="SM00662"/>
    </source>
</evidence>
<dbReference type="SUPFAM" id="SSF56553">
    <property type="entry name" value="Insert subdomain of RNA polymerase alpha subunit"/>
    <property type="match status" value="1"/>
</dbReference>
<dbReference type="GeneID" id="5383804"/>
<dbReference type="SMART" id="SM00662">
    <property type="entry name" value="RPOLD"/>
    <property type="match status" value="1"/>
</dbReference>
<dbReference type="EMBL" id="EF506945">
    <property type="protein sequence ID" value="ABO69347.1"/>
    <property type="molecule type" value="Genomic_DNA"/>
</dbReference>
<keyword evidence="2" id="KW-0804">Transcription</keyword>
<dbReference type="AlphaFoldDB" id="A6YGD4"/>
<dbReference type="SUPFAM" id="SSF55257">
    <property type="entry name" value="RBP11-like subunits of RNA polymerase"/>
    <property type="match status" value="1"/>
</dbReference>
<dbReference type="GO" id="GO:0003899">
    <property type="term" value="F:DNA-directed RNA polymerase activity"/>
    <property type="evidence" value="ECO:0007669"/>
    <property type="project" value="InterPro"/>
</dbReference>
<dbReference type="Pfam" id="PF01193">
    <property type="entry name" value="RNA_pol_L"/>
    <property type="match status" value="1"/>
</dbReference>
<dbReference type="RefSeq" id="YP_001382211.1">
    <property type="nucleotide sequence ID" value="NC_009681.1"/>
</dbReference>
<geneLocation type="chloroplast" evidence="5"/>
<dbReference type="GO" id="GO:0046983">
    <property type="term" value="F:protein dimerization activity"/>
    <property type="evidence" value="ECO:0007669"/>
    <property type="project" value="InterPro"/>
</dbReference>
<dbReference type="InterPro" id="IPR011262">
    <property type="entry name" value="DNA-dir_RNA_pol_insert"/>
</dbReference>
<sequence>MDHENLNESISISSIISRIETNRSFYGRFEIGPFAHGQGITVANMLRRTLLSELSGLAITAVEIKEASHEYMTLPGISESVQDIILNLKQLIFRSNFDLKQPEFGFLSIQGPAIIKASHFRLPSFIKCVDPNQYIATLAFNGQLNLKVQICQGKNYKFQTPLDLNWPGSGFLSSIHNSNSKQKSFYIKNNTRLSLTDNSKVASSQVFSQQPFVKEPDQGFNHQSEYVQQKYEVFLKHNEIKNKPLISKPINQKFNVSEYVANKSIRFEPDSIKQEKSVEKFINMNFLTMQRFANEGINTLYTVNPTTKNGSQLNKNFTNPTHIKNKSGLVKTEHVLNNLTVDLFPFFKDNSRLNFNSLNSSQAGGEIHRPGKSDIYKLPQNAFPNKAIGLSNFAPTTIKTKVNNNSSQSLYPNVRPLKKVIDSKTSALNDLNLMKNSNSEFPKEALLLNLDKKQALSIKEIENKLIKTDNILPVDAIFTPVTKVNYLICLDEKVKPFKEQILLEIWTNGSITPKTAIYKAADCILDLLLPLSKSAFR</sequence>
<reference evidence="5" key="2">
    <citation type="submission" date="2007-03" db="EMBL/GenBank/DDBJ databases">
        <authorList>
            <consortium name="NIH - Zebrafish Gene Collection (ZGC) project"/>
        </authorList>
    </citation>
    <scope>NUCLEOTIDE SEQUENCE</scope>
</reference>
<evidence type="ECO:0000256" key="1">
    <source>
        <dbReference type="ARBA" id="ARBA00022478"/>
    </source>
</evidence>
<dbReference type="GO" id="GO:0000428">
    <property type="term" value="C:DNA-directed RNA polymerase complex"/>
    <property type="evidence" value="ECO:0007669"/>
    <property type="project" value="UniProtKB-KW"/>
</dbReference>
<gene>
    <name evidence="5" type="primary">rpoA</name>
</gene>